<evidence type="ECO:0000256" key="3">
    <source>
        <dbReference type="ARBA" id="ARBA00022679"/>
    </source>
</evidence>
<dbReference type="EC" id="2.7.13.3" evidence="2"/>
<dbReference type="EMBL" id="JBDNCH010000001">
    <property type="protein sequence ID" value="MEN9059694.1"/>
    <property type="molecule type" value="Genomic_DNA"/>
</dbReference>
<dbReference type="InterPro" id="IPR005467">
    <property type="entry name" value="His_kinase_dom"/>
</dbReference>
<dbReference type="Proteomes" id="UP001428774">
    <property type="component" value="Unassembled WGS sequence"/>
</dbReference>
<dbReference type="PROSITE" id="PS50109">
    <property type="entry name" value="HIS_KIN"/>
    <property type="match status" value="1"/>
</dbReference>
<dbReference type="Pfam" id="PF00072">
    <property type="entry name" value="Response_reg"/>
    <property type="match status" value="1"/>
</dbReference>
<organism evidence="9 10">
    <name type="scientific">Ponticoccus litoralis</name>
    <dbReference type="NCBI Taxonomy" id="422297"/>
    <lineage>
        <taxon>Bacteria</taxon>
        <taxon>Pseudomonadati</taxon>
        <taxon>Pseudomonadota</taxon>
        <taxon>Alphaproteobacteria</taxon>
        <taxon>Rhodobacterales</taxon>
        <taxon>Roseobacteraceae</taxon>
        <taxon>Ponticoccus</taxon>
    </lineage>
</organism>
<evidence type="ECO:0000256" key="1">
    <source>
        <dbReference type="ARBA" id="ARBA00000085"/>
    </source>
</evidence>
<dbReference type="Pfam" id="PF02518">
    <property type="entry name" value="HATPase_c"/>
    <property type="match status" value="1"/>
</dbReference>
<dbReference type="SMART" id="SM00387">
    <property type="entry name" value="HATPase_c"/>
    <property type="match status" value="1"/>
</dbReference>
<dbReference type="GO" id="GO:0004673">
    <property type="term" value="F:protein histidine kinase activity"/>
    <property type="evidence" value="ECO:0007669"/>
    <property type="project" value="UniProtKB-EC"/>
</dbReference>
<dbReference type="InterPro" id="IPR036890">
    <property type="entry name" value="HATPase_C_sf"/>
</dbReference>
<name>A0AAW9S4F1_9RHOB</name>
<keyword evidence="5" id="KW-0597">Phosphoprotein</keyword>
<dbReference type="InterPro" id="IPR004358">
    <property type="entry name" value="Sig_transdc_His_kin-like_C"/>
</dbReference>
<evidence type="ECO:0000256" key="5">
    <source>
        <dbReference type="PROSITE-ProRule" id="PRU00169"/>
    </source>
</evidence>
<proteinExistence type="predicted"/>
<protein>
    <recommendedName>
        <fullName evidence="2">histidine kinase</fullName>
        <ecNumber evidence="2">2.7.13.3</ecNumber>
    </recommendedName>
</protein>
<dbReference type="SMART" id="SM00448">
    <property type="entry name" value="REC"/>
    <property type="match status" value="1"/>
</dbReference>
<feature type="compositionally biased region" description="Basic residues" evidence="6">
    <location>
        <begin position="337"/>
        <end position="349"/>
    </location>
</feature>
<dbReference type="CDD" id="cd17546">
    <property type="entry name" value="REC_hyHK_CKI1_RcsC-like"/>
    <property type="match status" value="1"/>
</dbReference>
<keyword evidence="10" id="KW-1185">Reference proteome</keyword>
<dbReference type="InterPro" id="IPR001789">
    <property type="entry name" value="Sig_transdc_resp-reg_receiver"/>
</dbReference>
<comment type="caution">
    <text evidence="9">The sequence shown here is derived from an EMBL/GenBank/DDBJ whole genome shotgun (WGS) entry which is preliminary data.</text>
</comment>
<dbReference type="InterPro" id="IPR003594">
    <property type="entry name" value="HATPase_dom"/>
</dbReference>
<feature type="modified residue" description="4-aspartylphosphate" evidence="5">
    <location>
        <position position="225"/>
    </location>
</feature>
<evidence type="ECO:0000256" key="6">
    <source>
        <dbReference type="SAM" id="MobiDB-lite"/>
    </source>
</evidence>
<evidence type="ECO:0000259" key="8">
    <source>
        <dbReference type="PROSITE" id="PS50110"/>
    </source>
</evidence>
<dbReference type="GO" id="GO:0000160">
    <property type="term" value="P:phosphorelay signal transduction system"/>
    <property type="evidence" value="ECO:0007669"/>
    <property type="project" value="InterPro"/>
</dbReference>
<feature type="domain" description="Histidine kinase" evidence="7">
    <location>
        <begin position="35"/>
        <end position="154"/>
    </location>
</feature>
<keyword evidence="9" id="KW-0547">Nucleotide-binding</keyword>
<comment type="catalytic activity">
    <reaction evidence="1">
        <text>ATP + protein L-histidine = ADP + protein N-phospho-L-histidine.</text>
        <dbReference type="EC" id="2.7.13.3"/>
    </reaction>
</comment>
<keyword evidence="4" id="KW-0418">Kinase</keyword>
<evidence type="ECO:0000256" key="2">
    <source>
        <dbReference type="ARBA" id="ARBA00012438"/>
    </source>
</evidence>
<dbReference type="RefSeq" id="WP_347164841.1">
    <property type="nucleotide sequence ID" value="NZ_JBDNCH010000001.1"/>
</dbReference>
<dbReference type="Gene3D" id="3.30.565.10">
    <property type="entry name" value="Histidine kinase-like ATPase, C-terminal domain"/>
    <property type="match status" value="1"/>
</dbReference>
<feature type="region of interest" description="Disordered" evidence="6">
    <location>
        <begin position="295"/>
        <end position="349"/>
    </location>
</feature>
<feature type="domain" description="Response regulatory" evidence="8">
    <location>
        <begin position="176"/>
        <end position="293"/>
    </location>
</feature>
<dbReference type="PROSITE" id="PS50110">
    <property type="entry name" value="RESPONSE_REGULATORY"/>
    <property type="match status" value="1"/>
</dbReference>
<evidence type="ECO:0000313" key="9">
    <source>
        <dbReference type="EMBL" id="MEN9059694.1"/>
    </source>
</evidence>
<keyword evidence="3" id="KW-0808">Transferase</keyword>
<dbReference type="InterPro" id="IPR011006">
    <property type="entry name" value="CheY-like_superfamily"/>
</dbReference>
<evidence type="ECO:0000259" key="7">
    <source>
        <dbReference type="PROSITE" id="PS50109"/>
    </source>
</evidence>
<evidence type="ECO:0000256" key="4">
    <source>
        <dbReference type="ARBA" id="ARBA00022777"/>
    </source>
</evidence>
<dbReference type="SUPFAM" id="SSF55874">
    <property type="entry name" value="ATPase domain of HSP90 chaperone/DNA topoisomerase II/histidine kinase"/>
    <property type="match status" value="1"/>
</dbReference>
<sequence>MASFCRTSSTPSASAAMAGGNRIGWEWSGAALTWVRVDASRLRQVLVNLVGNAIKFTRDGRIQIEAETLPPEDGTRPMVEIRVIDTGIGIAEEELGKVFDDFHTIGGAEASTVGGTGLGLGIARRFMQALGGEIGVESTPGEGSAFWVRFPVTPAEAPAPDTDRPEAPPPDTAPCRILLVEDNEINLDLARHMLRGLGHSVTEARDGRAAVALAGAEPFDMILMDVRMPVLNGLDATRAIRAGAGPNATTPIIAVSANVLPEARDRFVAAGMTGFLAKPLSPDSLARVIARYAPQAPPPASAAPSAPLKDGGAAAPAETPGQPPCPMRQKSTPPRRAPGRHHRPRLWPP</sequence>
<dbReference type="AlphaFoldDB" id="A0AAW9S4F1"/>
<dbReference type="SUPFAM" id="SSF52172">
    <property type="entry name" value="CheY-like"/>
    <property type="match status" value="1"/>
</dbReference>
<dbReference type="PRINTS" id="PR00344">
    <property type="entry name" value="BCTRLSENSOR"/>
</dbReference>
<dbReference type="Gene3D" id="3.40.50.2300">
    <property type="match status" value="1"/>
</dbReference>
<gene>
    <name evidence="9" type="ORF">ABFB10_00240</name>
</gene>
<accession>A0AAW9S4F1</accession>
<dbReference type="GO" id="GO:0005524">
    <property type="term" value="F:ATP binding"/>
    <property type="evidence" value="ECO:0007669"/>
    <property type="project" value="UniProtKB-KW"/>
</dbReference>
<reference evidence="9 10" key="1">
    <citation type="submission" date="2024-05" db="EMBL/GenBank/DDBJ databases">
        <title>Genome sequence of Ponticoccus litoralis KCCM 90028.</title>
        <authorList>
            <person name="Kim J.M."/>
            <person name="Lee J.K."/>
            <person name="Choi B.J."/>
            <person name="Bayburt H."/>
            <person name="Baek J.H."/>
            <person name="Jeon C.O."/>
        </authorList>
    </citation>
    <scope>NUCLEOTIDE SEQUENCE [LARGE SCALE GENOMIC DNA]</scope>
    <source>
        <strain evidence="9 10">KCCM 90028</strain>
    </source>
</reference>
<evidence type="ECO:0000313" key="10">
    <source>
        <dbReference type="Proteomes" id="UP001428774"/>
    </source>
</evidence>
<dbReference type="PANTHER" id="PTHR43047">
    <property type="entry name" value="TWO-COMPONENT HISTIDINE PROTEIN KINASE"/>
    <property type="match status" value="1"/>
</dbReference>
<keyword evidence="9" id="KW-0067">ATP-binding</keyword>